<dbReference type="EMBL" id="JAMZFV010000003">
    <property type="protein sequence ID" value="MCP1109338.1"/>
    <property type="molecule type" value="Genomic_DNA"/>
</dbReference>
<name>A0ABT1EF77_9FIRM</name>
<dbReference type="RefSeq" id="WP_262068248.1">
    <property type="nucleotide sequence ID" value="NZ_JAMXOC010000003.1"/>
</dbReference>
<keyword evidence="9" id="KW-1185">Reference proteome</keyword>
<keyword evidence="6" id="KW-0645">Protease</keyword>
<comment type="subcellular location">
    <subcellularLocation>
        <location evidence="2">Cell membrane</location>
        <topology evidence="2">Single-pass type II membrane protein</topology>
    </subcellularLocation>
    <subcellularLocation>
        <location evidence="6">Membrane</location>
        <topology evidence="6">Single-pass type II membrane protein</topology>
    </subcellularLocation>
</comment>
<dbReference type="InterPro" id="IPR019758">
    <property type="entry name" value="Pept_S26A_signal_pept_1_CS"/>
</dbReference>
<feature type="domain" description="Peptidase S26" evidence="7">
    <location>
        <begin position="14"/>
        <end position="177"/>
    </location>
</feature>
<comment type="similarity">
    <text evidence="3 6">Belongs to the peptidase S26 family.</text>
</comment>
<evidence type="ECO:0000259" key="7">
    <source>
        <dbReference type="Pfam" id="PF10502"/>
    </source>
</evidence>
<evidence type="ECO:0000313" key="9">
    <source>
        <dbReference type="Proteomes" id="UP001523565"/>
    </source>
</evidence>
<dbReference type="PROSITE" id="PS00761">
    <property type="entry name" value="SPASE_I_3"/>
    <property type="match status" value="1"/>
</dbReference>
<dbReference type="InterPro" id="IPR000223">
    <property type="entry name" value="Pept_S26A_signal_pept_1"/>
</dbReference>
<evidence type="ECO:0000256" key="6">
    <source>
        <dbReference type="RuleBase" id="RU362042"/>
    </source>
</evidence>
<reference evidence="8 9" key="1">
    <citation type="journal article" date="2022" name="Genome Biol. Evol.">
        <title>Host diet, physiology and behaviors set the stage for Lachnospiraceae cladogenesis.</title>
        <authorList>
            <person name="Vera-Ponce De Leon A."/>
            <person name="Schneider M."/>
            <person name="Jahnes B.C."/>
            <person name="Sadowski V."/>
            <person name="Camuy-Velez L.A."/>
            <person name="Duan J."/>
            <person name="Sabree Z.L."/>
        </authorList>
    </citation>
    <scope>NUCLEOTIDE SEQUENCE [LARGE SCALE GENOMIC DNA]</scope>
    <source>
        <strain evidence="8 9">PAL227</strain>
    </source>
</reference>
<dbReference type="Gene3D" id="2.10.109.10">
    <property type="entry name" value="Umud Fragment, subunit A"/>
    <property type="match status" value="1"/>
</dbReference>
<organism evidence="8 9">
    <name type="scientific">Ohessyouella blattaphilus</name>
    <dbReference type="NCBI Taxonomy" id="2949333"/>
    <lineage>
        <taxon>Bacteria</taxon>
        <taxon>Bacillati</taxon>
        <taxon>Bacillota</taxon>
        <taxon>Clostridia</taxon>
        <taxon>Lachnospirales</taxon>
        <taxon>Lachnospiraceae</taxon>
        <taxon>Ohessyouella</taxon>
    </lineage>
</organism>
<accession>A0ABT1EF77</accession>
<keyword evidence="6" id="KW-0472">Membrane</keyword>
<feature type="transmembrane region" description="Helical" evidence="6">
    <location>
        <begin position="13"/>
        <end position="35"/>
    </location>
</feature>
<dbReference type="CDD" id="cd06530">
    <property type="entry name" value="S26_SPase_I"/>
    <property type="match status" value="1"/>
</dbReference>
<sequence>MAKNKKTSPARELLGWIVYIGIIVVLTWFIITFIGMRTRVVGSSMETTLSDGDNLIVDKLSYRFKDPERFDIVVFPHVEDSGEKTHYIKRIIGLPGETVQIINGQVYINGQVLDSDGYGLEAMRDLVSGELGFTPLTLGEDEYFVLGDNRNNSSDSRNPKVGVLTRKELTGKALIRIYPFNKFGVIKHE</sequence>
<dbReference type="PRINTS" id="PR00727">
    <property type="entry name" value="LEADERPTASE"/>
</dbReference>
<dbReference type="PROSITE" id="PS00760">
    <property type="entry name" value="SPASE_I_2"/>
    <property type="match status" value="1"/>
</dbReference>
<comment type="caution">
    <text evidence="8">The sequence shown here is derived from an EMBL/GenBank/DDBJ whole genome shotgun (WGS) entry which is preliminary data.</text>
</comment>
<evidence type="ECO:0000313" key="8">
    <source>
        <dbReference type="EMBL" id="MCP1109338.1"/>
    </source>
</evidence>
<evidence type="ECO:0000256" key="3">
    <source>
        <dbReference type="ARBA" id="ARBA00009370"/>
    </source>
</evidence>
<evidence type="ECO:0000256" key="5">
    <source>
        <dbReference type="ARBA" id="ARBA00022801"/>
    </source>
</evidence>
<dbReference type="InterPro" id="IPR036286">
    <property type="entry name" value="LexA/Signal_pep-like_sf"/>
</dbReference>
<proteinExistence type="inferred from homology"/>
<dbReference type="EC" id="3.4.21.89" evidence="4 6"/>
<keyword evidence="5 6" id="KW-0378">Hydrolase</keyword>
<keyword evidence="6" id="KW-1133">Transmembrane helix</keyword>
<dbReference type="NCBIfam" id="TIGR02227">
    <property type="entry name" value="sigpep_I_bact"/>
    <property type="match status" value="1"/>
</dbReference>
<protein>
    <recommendedName>
        <fullName evidence="4 6">Signal peptidase I</fullName>
        <ecNumber evidence="4 6">3.4.21.89</ecNumber>
    </recommendedName>
</protein>
<dbReference type="InterPro" id="IPR019533">
    <property type="entry name" value="Peptidase_S26"/>
</dbReference>
<comment type="catalytic activity">
    <reaction evidence="1 6">
        <text>Cleavage of hydrophobic, N-terminal signal or leader sequences from secreted and periplasmic proteins.</text>
        <dbReference type="EC" id="3.4.21.89"/>
    </reaction>
</comment>
<evidence type="ECO:0000256" key="4">
    <source>
        <dbReference type="ARBA" id="ARBA00013208"/>
    </source>
</evidence>
<dbReference type="GO" id="GO:0009003">
    <property type="term" value="F:signal peptidase activity"/>
    <property type="evidence" value="ECO:0007669"/>
    <property type="project" value="UniProtKB-EC"/>
</dbReference>
<keyword evidence="6" id="KW-0812">Transmembrane</keyword>
<gene>
    <name evidence="8" type="primary">lepB</name>
    <name evidence="8" type="ORF">NK118_03630</name>
</gene>
<dbReference type="SUPFAM" id="SSF51306">
    <property type="entry name" value="LexA/Signal peptidase"/>
    <property type="match status" value="1"/>
</dbReference>
<evidence type="ECO:0000256" key="1">
    <source>
        <dbReference type="ARBA" id="ARBA00000677"/>
    </source>
</evidence>
<evidence type="ECO:0000256" key="2">
    <source>
        <dbReference type="ARBA" id="ARBA00004401"/>
    </source>
</evidence>
<dbReference type="PANTHER" id="PTHR43390">
    <property type="entry name" value="SIGNAL PEPTIDASE I"/>
    <property type="match status" value="1"/>
</dbReference>
<dbReference type="Pfam" id="PF10502">
    <property type="entry name" value="Peptidase_S26"/>
    <property type="match status" value="1"/>
</dbReference>
<dbReference type="Proteomes" id="UP001523565">
    <property type="component" value="Unassembled WGS sequence"/>
</dbReference>
<dbReference type="InterPro" id="IPR019757">
    <property type="entry name" value="Pept_S26A_signal_pept_1_Lys-AS"/>
</dbReference>
<dbReference type="PANTHER" id="PTHR43390:SF1">
    <property type="entry name" value="CHLOROPLAST PROCESSING PEPTIDASE"/>
    <property type="match status" value="1"/>
</dbReference>